<gene>
    <name evidence="5" type="ORF">RGQ13_12245</name>
</gene>
<sequence length="621" mass="71837">MRNPLIILAFLSCSIFQSHAEINQLSPKSKYQLNNEQRQLAFDDYWLTLLYYQKSDYTDSYESFVDDDRFFFATDGKFNPVTELQANIDTFIEKPEFQCTFPARTKWLVKHLPNIAAQFPQVECSKYNEWREKLNTESVVLVYAASQLNSPSSMYGHTFIRFDPYDVEKHSTYLSHAINFGASVPENASNFSYALRGLAGGYPGRFATNPYFEKIKEYNRAENRDLWEYKLNLTADEVDRMLTHVWELQGINFDYYFFDENCSFRLLELIDVAKPGSKLVKQFPGVTIPIDTVRAVRDASLISEVHYRPSIRTDLENQLDSLPKEHRALAIHLSNDINVRESDEFTQLAREEKQAIVHAAYRLIRFLHNKDERSKAVASRSFQLLKMIRKESDIKSVKPKRPLRPDLGHDTTMYSIQLGESNEHAFADFTYRASYHDLIDNIPGYGNGMSLNMGEIVLRASEDTIQLQKAEFIDITSLSVRNDFMTPMSWMANVGAQRQWTHGDDKLVARVSGGAGVSYEPVKFDRVFLMLTGRLEYNQGLENNFSVAPGVTTGYLRTWQNSKSILSVSHYEFIDDQSRTVYNFEHNWSLSKNHSLRLHAKRSVNDDVDYDEFGVSWRGFF</sequence>
<feature type="domain" description="Lnb N-terminal periplasmic" evidence="2">
    <location>
        <begin position="127"/>
        <end position="296"/>
    </location>
</feature>
<dbReference type="RefSeq" id="WP_348390037.1">
    <property type="nucleotide sequence ID" value="NZ_CP134145.1"/>
</dbReference>
<dbReference type="Pfam" id="PF13387">
    <property type="entry name" value="Lnb_N"/>
    <property type="match status" value="1"/>
</dbReference>
<organism evidence="5 6">
    <name type="scientific">Thalassotalea psychrophila</name>
    <dbReference type="NCBI Taxonomy" id="3065647"/>
    <lineage>
        <taxon>Bacteria</taxon>
        <taxon>Pseudomonadati</taxon>
        <taxon>Pseudomonadota</taxon>
        <taxon>Gammaproteobacteria</taxon>
        <taxon>Alteromonadales</taxon>
        <taxon>Colwelliaceae</taxon>
        <taxon>Thalassotalea</taxon>
    </lineage>
</organism>
<feature type="signal peptide" evidence="1">
    <location>
        <begin position="1"/>
        <end position="20"/>
    </location>
</feature>
<dbReference type="InterPro" id="IPR057162">
    <property type="entry name" value="DUF7840"/>
</dbReference>
<dbReference type="Pfam" id="PF25222">
    <property type="entry name" value="DUF7840"/>
    <property type="match status" value="1"/>
</dbReference>
<name>A0ABY9TQ36_9GAMM</name>
<evidence type="ECO:0000256" key="1">
    <source>
        <dbReference type="SAM" id="SignalP"/>
    </source>
</evidence>
<dbReference type="Proteomes" id="UP001258994">
    <property type="component" value="Chromosome"/>
</dbReference>
<keyword evidence="6" id="KW-1185">Reference proteome</keyword>
<feature type="chain" id="PRO_5047431316" evidence="1">
    <location>
        <begin position="21"/>
        <end position="621"/>
    </location>
</feature>
<evidence type="ECO:0000259" key="4">
    <source>
        <dbReference type="Pfam" id="PF25225"/>
    </source>
</evidence>
<keyword evidence="1" id="KW-0732">Signal</keyword>
<dbReference type="Pfam" id="PF25225">
    <property type="entry name" value="DUF7843"/>
    <property type="match status" value="1"/>
</dbReference>
<evidence type="ECO:0000313" key="6">
    <source>
        <dbReference type="Proteomes" id="UP001258994"/>
    </source>
</evidence>
<dbReference type="EMBL" id="CP134145">
    <property type="protein sequence ID" value="WNC70902.1"/>
    <property type="molecule type" value="Genomic_DNA"/>
</dbReference>
<feature type="domain" description="DUF7843" evidence="4">
    <location>
        <begin position="39"/>
        <end position="110"/>
    </location>
</feature>
<proteinExistence type="predicted"/>
<protein>
    <submittedName>
        <fullName evidence="5">DUF4105 domain-containing protein</fullName>
    </submittedName>
</protein>
<evidence type="ECO:0000259" key="3">
    <source>
        <dbReference type="Pfam" id="PF25222"/>
    </source>
</evidence>
<reference evidence="6" key="1">
    <citation type="submission" date="2023-09" db="EMBL/GenBank/DDBJ databases">
        <authorList>
            <person name="Li S."/>
            <person name="Li X."/>
            <person name="Zhang C."/>
            <person name="Zhao Z."/>
        </authorList>
    </citation>
    <scope>NUCLEOTIDE SEQUENCE [LARGE SCALE GENOMIC DNA]</scope>
    <source>
        <strain evidence="6">SQ149</strain>
    </source>
</reference>
<evidence type="ECO:0000313" key="5">
    <source>
        <dbReference type="EMBL" id="WNC70902.1"/>
    </source>
</evidence>
<dbReference type="InterPro" id="IPR057165">
    <property type="entry name" value="DUF7843"/>
</dbReference>
<dbReference type="InterPro" id="IPR025178">
    <property type="entry name" value="Lnb_N"/>
</dbReference>
<feature type="domain" description="DUF7840" evidence="3">
    <location>
        <begin position="403"/>
        <end position="619"/>
    </location>
</feature>
<accession>A0ABY9TQ36</accession>
<evidence type="ECO:0000259" key="2">
    <source>
        <dbReference type="Pfam" id="PF13387"/>
    </source>
</evidence>